<dbReference type="RefSeq" id="WP_119196270.1">
    <property type="nucleotide sequence ID" value="NZ_JAAIOE010000004.1"/>
</dbReference>
<feature type="domain" description="Radical SAM core" evidence="1">
    <location>
        <begin position="153"/>
        <end position="393"/>
    </location>
</feature>
<organism evidence="2 3">
    <name type="scientific">Dorea formicigenerans</name>
    <dbReference type="NCBI Taxonomy" id="39486"/>
    <lineage>
        <taxon>Bacteria</taxon>
        <taxon>Bacillati</taxon>
        <taxon>Bacillota</taxon>
        <taxon>Clostridia</taxon>
        <taxon>Lachnospirales</taxon>
        <taxon>Lachnospiraceae</taxon>
        <taxon>Dorea</taxon>
    </lineage>
</organism>
<evidence type="ECO:0000259" key="1">
    <source>
        <dbReference type="PROSITE" id="PS51918"/>
    </source>
</evidence>
<dbReference type="PROSITE" id="PS51918">
    <property type="entry name" value="RADICAL_SAM"/>
    <property type="match status" value="1"/>
</dbReference>
<dbReference type="SMART" id="SM00729">
    <property type="entry name" value="Elp3"/>
    <property type="match status" value="1"/>
</dbReference>
<dbReference type="InterPro" id="IPR006638">
    <property type="entry name" value="Elp3/MiaA/NifB-like_rSAM"/>
</dbReference>
<gene>
    <name evidence="2" type="primary">hemZ</name>
    <name evidence="2" type="ORF">DWV67_10585</name>
</gene>
<dbReference type="InterPro" id="IPR007197">
    <property type="entry name" value="rSAM"/>
</dbReference>
<dbReference type="SUPFAM" id="SSF102114">
    <property type="entry name" value="Radical SAM enzymes"/>
    <property type="match status" value="1"/>
</dbReference>
<sequence>MIRVICNQETFVYNAYHMVKAFYPSETVTSSVDEKASNYVTVEFAEDGTDGQKEAMIEIADRQTNDMPAEKSAMKKYLDRMLYKKLSEQSGRTLAWGILMGVRPTKIAMRKLEEGMTQETFVPWFQKENLVSEEKAHLAWQIAGREKKLLDQLDYENGYSLYVGIPFCPTVCSYCSFSSGALGDWEHRVEDYLAALMKELEAIAKMSEGRKADTIYMGGGTPTTLNANQLDRLLTCIDKHFVREGLLEFTVEAGRPDSITKEKLQVLRNHGINRISINPQSMQQKTLDTIGRKHTVEQVYEAFHMARKLGFDNINMDIIAGLPGETPEDMEDTLRQIALLGPDNLTVHSLAIKRAAKMGQEEREGKRLTIIQDEIGTMVEMAGNKARQMGLFPYYLYRQKNIAGNFENVGYAKVDKAGIYNILIMEEKQSIIAAGAGASTKIVLKEPVINPESKKKKKTSLIRQENVKAIDAYISRVDEMIERKGEWLWR</sequence>
<dbReference type="InterPro" id="IPR023404">
    <property type="entry name" value="rSAM_horseshoe"/>
</dbReference>
<dbReference type="PANTHER" id="PTHR13932:SF1">
    <property type="entry name" value="OXYGEN-INDEPENDENT COPROPORPHYRINOGEN-III OXIDASE-LIKE PROTEIN HEMZ"/>
    <property type="match status" value="1"/>
</dbReference>
<dbReference type="EC" id="1.3.98.3" evidence="2"/>
<dbReference type="SFLD" id="SFLDS00029">
    <property type="entry name" value="Radical_SAM"/>
    <property type="match status" value="1"/>
</dbReference>
<proteinExistence type="predicted"/>
<dbReference type="NCBIfam" id="TIGR03994">
    <property type="entry name" value="rSAM_HemZ"/>
    <property type="match status" value="1"/>
</dbReference>
<name>A0A395XJA8_9FIRM</name>
<evidence type="ECO:0000313" key="2">
    <source>
        <dbReference type="EMBL" id="RGW52080.1"/>
    </source>
</evidence>
<dbReference type="Gene3D" id="3.80.30.20">
    <property type="entry name" value="tm_1862 like domain"/>
    <property type="match status" value="1"/>
</dbReference>
<dbReference type="Proteomes" id="UP000266376">
    <property type="component" value="Unassembled WGS sequence"/>
</dbReference>
<dbReference type="SFLD" id="SFLDG01065">
    <property type="entry name" value="anaerobic_coproporphyrinogen-I"/>
    <property type="match status" value="1"/>
</dbReference>
<dbReference type="PANTHER" id="PTHR13932">
    <property type="entry name" value="COPROPORPHYRINIGEN III OXIDASE"/>
    <property type="match status" value="1"/>
</dbReference>
<comment type="caution">
    <text evidence="2">The sequence shown here is derived from an EMBL/GenBank/DDBJ whole genome shotgun (WGS) entry which is preliminary data.</text>
</comment>
<dbReference type="SFLD" id="SFLDF00310">
    <property type="entry name" value="oxygen-independent_coproporphy"/>
    <property type="match status" value="1"/>
</dbReference>
<dbReference type="GO" id="GO:0051539">
    <property type="term" value="F:4 iron, 4 sulfur cluster binding"/>
    <property type="evidence" value="ECO:0007669"/>
    <property type="project" value="TreeGrafter"/>
</dbReference>
<dbReference type="AlphaFoldDB" id="A0A395XJA8"/>
<dbReference type="InterPro" id="IPR034505">
    <property type="entry name" value="Coproporphyrinogen-III_oxidase"/>
</dbReference>
<dbReference type="InterPro" id="IPR058240">
    <property type="entry name" value="rSAM_sf"/>
</dbReference>
<dbReference type="GO" id="GO:0005737">
    <property type="term" value="C:cytoplasm"/>
    <property type="evidence" value="ECO:0007669"/>
    <property type="project" value="TreeGrafter"/>
</dbReference>
<dbReference type="GO" id="GO:0006779">
    <property type="term" value="P:porphyrin-containing compound biosynthetic process"/>
    <property type="evidence" value="ECO:0007669"/>
    <property type="project" value="TreeGrafter"/>
</dbReference>
<evidence type="ECO:0000313" key="3">
    <source>
        <dbReference type="Proteomes" id="UP000266376"/>
    </source>
</evidence>
<dbReference type="Pfam" id="PF04055">
    <property type="entry name" value="Radical_SAM"/>
    <property type="match status" value="1"/>
</dbReference>
<reference evidence="2 3" key="1">
    <citation type="submission" date="2018-08" db="EMBL/GenBank/DDBJ databases">
        <title>A genome reference for cultivated species of the human gut microbiota.</title>
        <authorList>
            <person name="Zou Y."/>
            <person name="Xue W."/>
            <person name="Luo G."/>
        </authorList>
    </citation>
    <scope>NUCLEOTIDE SEQUENCE [LARGE SCALE GENOMIC DNA]</scope>
    <source>
        <strain evidence="2 3">AF12-11</strain>
    </source>
</reference>
<accession>A0A395XJA8</accession>
<protein>
    <submittedName>
        <fullName evidence="2">Coproporphyrinogen dehydrogenase HemZ</fullName>
        <ecNumber evidence="2">1.3.98.3</ecNumber>
    </submittedName>
</protein>
<dbReference type="SFLD" id="SFLDG01082">
    <property type="entry name" value="B12-binding_domain_containing"/>
    <property type="match status" value="1"/>
</dbReference>
<dbReference type="GO" id="GO:0051989">
    <property type="term" value="F:coproporphyrinogen dehydrogenase activity"/>
    <property type="evidence" value="ECO:0007669"/>
    <property type="project" value="UniProtKB-EC"/>
</dbReference>
<dbReference type="InterPro" id="IPR023995">
    <property type="entry name" value="HemZ"/>
</dbReference>
<keyword evidence="2" id="KW-0560">Oxidoreductase</keyword>
<dbReference type="EMBL" id="QSAJ01000025">
    <property type="protein sequence ID" value="RGW52080.1"/>
    <property type="molecule type" value="Genomic_DNA"/>
</dbReference>
<dbReference type="CDD" id="cd01335">
    <property type="entry name" value="Radical_SAM"/>
    <property type="match status" value="1"/>
</dbReference>